<dbReference type="AlphaFoldDB" id="A0AAP0C7V5"/>
<name>A0AAP0C7V5_9ASTR</name>
<dbReference type="InterPro" id="IPR006564">
    <property type="entry name" value="Znf_PMZ"/>
</dbReference>
<protein>
    <recommendedName>
        <fullName evidence="6">SWIM-type domain-containing protein</fullName>
    </recommendedName>
</protein>
<dbReference type="Pfam" id="PF10551">
    <property type="entry name" value="MULE"/>
    <property type="match status" value="1"/>
</dbReference>
<evidence type="ECO:0000256" key="3">
    <source>
        <dbReference type="ARBA" id="ARBA00022833"/>
    </source>
</evidence>
<feature type="region of interest" description="Disordered" evidence="5">
    <location>
        <begin position="842"/>
        <end position="887"/>
    </location>
</feature>
<keyword evidence="2 4" id="KW-0863">Zinc-finger</keyword>
<dbReference type="InterPro" id="IPR004330">
    <property type="entry name" value="FAR1_DNA_bnd_dom"/>
</dbReference>
<dbReference type="PANTHER" id="PTHR47718">
    <property type="entry name" value="OS01G0519700 PROTEIN"/>
    <property type="match status" value="1"/>
</dbReference>
<feature type="domain" description="SWIM-type" evidence="6">
    <location>
        <begin position="618"/>
        <end position="654"/>
    </location>
</feature>
<evidence type="ECO:0000313" key="8">
    <source>
        <dbReference type="Proteomes" id="UP001408789"/>
    </source>
</evidence>
<sequence length="887" mass="101160">MDDTSIDELPFDSAADRSESFVDANCEFDIDHIDSHELIERSGESSSTATFIPSSSSSDNAYIPDSEPLLTFLRIEDRGGATSRVYSSPDGTIFWKPDVDPTFVPVLYSVYDTWEAVTDMYESYAAKAGFSTRLGTHRHSGEVTKHRYILCNRAGKPKQKRIDSADKSSLSTTKSVRSSLTDCDACIRMKFNVETRQYVLYVFREAHNHELIGPDFMDFTKRRRKLDFSTQQFIHQMSLNKIGPNIAHRVQSSLKGGHHNVHGFTTDFKNFSRSIRLFIGSRDAKLVMDTLQARTENLHNFFYESLVVGTELKSFFWADDVSRCNYEVFGDVLSFDATYRTNLYRMIFVPFTGVDHHNKCVLFGAGMISDETIESYTWLLTTFLKAHAKQPVLVLTDQDSSMKEAISSVFNESVHHLCMWHIMRKLPSKILGEILANTGLRKSIHKLVWNLLIDQETFEERWHALLAECDLTDHEWLSQIYDIRAEWVPAYFRDVPMSCLMKTTSRSESSNAHFKVNSSLSNTLLQFLMCFDTALDWQRNNQRKMEFDTNTTTPEIHTPLPIERHAASVYTSSVFKKVQKEIEMSVFYCPVGDTRTVGDTKIYTVSHYNKHFVTVNKYEVSFNVVDQSVTCSCLLFPRIGYLCRHVYHVIRFYDINRIPDRYINRRWTRNALPSRVYAISTRYSVDNTETGILRNDIIDTVSQCIDRLRRQPDQLTMFLNELKEIKSRIFLEVPRNPDQERTSAVISDILRQPEFGSASFEPTQGIRNKGCGTDKRLIGPGEKAVEAFKKGPRFCKKCNKLVYGHDSRNCDKVRRAAELAAASSINSPSAVVTNACNSSGAVNNSDEPVAVPHVEPPNSSATRRQPFRSARRPPITNDGSPATSPSF</sequence>
<gene>
    <name evidence="7" type="ORF">SSX86_030642</name>
</gene>
<evidence type="ECO:0000256" key="5">
    <source>
        <dbReference type="SAM" id="MobiDB-lite"/>
    </source>
</evidence>
<evidence type="ECO:0000256" key="2">
    <source>
        <dbReference type="ARBA" id="ARBA00022771"/>
    </source>
</evidence>
<organism evidence="7 8">
    <name type="scientific">Deinandra increscens subsp. villosa</name>
    <dbReference type="NCBI Taxonomy" id="3103831"/>
    <lineage>
        <taxon>Eukaryota</taxon>
        <taxon>Viridiplantae</taxon>
        <taxon>Streptophyta</taxon>
        <taxon>Embryophyta</taxon>
        <taxon>Tracheophyta</taxon>
        <taxon>Spermatophyta</taxon>
        <taxon>Magnoliopsida</taxon>
        <taxon>eudicotyledons</taxon>
        <taxon>Gunneridae</taxon>
        <taxon>Pentapetalae</taxon>
        <taxon>asterids</taxon>
        <taxon>campanulids</taxon>
        <taxon>Asterales</taxon>
        <taxon>Asteraceae</taxon>
        <taxon>Asteroideae</taxon>
        <taxon>Heliantheae alliance</taxon>
        <taxon>Madieae</taxon>
        <taxon>Madiinae</taxon>
        <taxon>Deinandra</taxon>
    </lineage>
</organism>
<dbReference type="Pfam" id="PF03101">
    <property type="entry name" value="FAR1"/>
    <property type="match status" value="1"/>
</dbReference>
<evidence type="ECO:0000256" key="4">
    <source>
        <dbReference type="PROSITE-ProRule" id="PRU00325"/>
    </source>
</evidence>
<keyword evidence="1" id="KW-0479">Metal-binding</keyword>
<keyword evidence="3" id="KW-0862">Zinc</keyword>
<proteinExistence type="predicted"/>
<dbReference type="PROSITE" id="PS50966">
    <property type="entry name" value="ZF_SWIM"/>
    <property type="match status" value="1"/>
</dbReference>
<evidence type="ECO:0000259" key="6">
    <source>
        <dbReference type="PROSITE" id="PS50966"/>
    </source>
</evidence>
<reference evidence="7 8" key="1">
    <citation type="submission" date="2024-04" db="EMBL/GenBank/DDBJ databases">
        <title>The reference genome of an endangered Asteraceae, Deinandra increscens subsp. villosa, native to the Central Coast of California.</title>
        <authorList>
            <person name="Guilliams M."/>
            <person name="Hasenstab-Lehman K."/>
            <person name="Meyer R."/>
            <person name="Mcevoy S."/>
        </authorList>
    </citation>
    <scope>NUCLEOTIDE SEQUENCE [LARGE SCALE GENOMIC DNA]</scope>
    <source>
        <tissue evidence="7">Leaf</tissue>
    </source>
</reference>
<feature type="compositionally biased region" description="Polar residues" evidence="5">
    <location>
        <begin position="877"/>
        <end position="887"/>
    </location>
</feature>
<dbReference type="Proteomes" id="UP001408789">
    <property type="component" value="Unassembled WGS sequence"/>
</dbReference>
<dbReference type="GO" id="GO:0008270">
    <property type="term" value="F:zinc ion binding"/>
    <property type="evidence" value="ECO:0007669"/>
    <property type="project" value="UniProtKB-KW"/>
</dbReference>
<comment type="caution">
    <text evidence="7">The sequence shown here is derived from an EMBL/GenBank/DDBJ whole genome shotgun (WGS) entry which is preliminary data.</text>
</comment>
<keyword evidence="8" id="KW-1185">Reference proteome</keyword>
<evidence type="ECO:0000313" key="7">
    <source>
        <dbReference type="EMBL" id="KAK9050388.1"/>
    </source>
</evidence>
<dbReference type="InterPro" id="IPR018289">
    <property type="entry name" value="MULE_transposase_dom"/>
</dbReference>
<evidence type="ECO:0000256" key="1">
    <source>
        <dbReference type="ARBA" id="ARBA00022723"/>
    </source>
</evidence>
<dbReference type="SMART" id="SM00575">
    <property type="entry name" value="ZnF_PMZ"/>
    <property type="match status" value="1"/>
</dbReference>
<accession>A0AAP0C7V5</accession>
<dbReference type="InterPro" id="IPR007527">
    <property type="entry name" value="Znf_SWIM"/>
</dbReference>
<dbReference type="PANTHER" id="PTHR47718:SF12">
    <property type="entry name" value="PROTEIN FAR1-RELATED SEQUENCE"/>
    <property type="match status" value="1"/>
</dbReference>
<dbReference type="EMBL" id="JBCNJP010002018">
    <property type="protein sequence ID" value="KAK9050388.1"/>
    <property type="molecule type" value="Genomic_DNA"/>
</dbReference>